<evidence type="ECO:0000313" key="3">
    <source>
        <dbReference type="Proteomes" id="UP000659124"/>
    </source>
</evidence>
<accession>A0ABR7TJP7</accession>
<dbReference type="Proteomes" id="UP000659124">
    <property type="component" value="Unassembled WGS sequence"/>
</dbReference>
<comment type="caution">
    <text evidence="2">The sequence shown here is derived from an EMBL/GenBank/DDBJ whole genome shotgun (WGS) entry which is preliminary data.</text>
</comment>
<sequence length="132" mass="15599">MRPIKKIGLAFLGIAFFAAVILLTQVLWNNLIPELFHGPVISYWQALGLLVLGKLLFGWHGRGGAPWGDGWRRRKAWKEKMKEKMAHMTPEQREAMKQRFRDYCDPRRFGCQDEEFDRWKDTPEDKPRNQDL</sequence>
<reference evidence="2 3" key="1">
    <citation type="submission" date="2020-09" db="EMBL/GenBank/DDBJ databases">
        <title>Genome sequences of type strains of Chitinophaga qingshengii and Chitinophaga varians.</title>
        <authorList>
            <person name="Kittiwongwattana C."/>
        </authorList>
    </citation>
    <scope>NUCLEOTIDE SEQUENCE [LARGE SCALE GENOMIC DNA]</scope>
    <source>
        <strain evidence="2 3">JCM 30026</strain>
    </source>
</reference>
<evidence type="ECO:0000313" key="2">
    <source>
        <dbReference type="EMBL" id="MBC9930722.1"/>
    </source>
</evidence>
<feature type="transmembrane region" description="Helical" evidence="1">
    <location>
        <begin position="7"/>
        <end position="28"/>
    </location>
</feature>
<dbReference type="EMBL" id="JACVFC010000001">
    <property type="protein sequence ID" value="MBC9930722.1"/>
    <property type="molecule type" value="Genomic_DNA"/>
</dbReference>
<evidence type="ECO:0000256" key="1">
    <source>
        <dbReference type="SAM" id="Phobius"/>
    </source>
</evidence>
<feature type="transmembrane region" description="Helical" evidence="1">
    <location>
        <begin position="40"/>
        <end position="57"/>
    </location>
</feature>
<organism evidence="2 3">
    <name type="scientific">Chitinophaga qingshengii</name>
    <dbReference type="NCBI Taxonomy" id="1569794"/>
    <lineage>
        <taxon>Bacteria</taxon>
        <taxon>Pseudomonadati</taxon>
        <taxon>Bacteroidota</taxon>
        <taxon>Chitinophagia</taxon>
        <taxon>Chitinophagales</taxon>
        <taxon>Chitinophagaceae</taxon>
        <taxon>Chitinophaga</taxon>
    </lineage>
</organism>
<keyword evidence="1" id="KW-1133">Transmembrane helix</keyword>
<gene>
    <name evidence="2" type="ORF">ICL07_10080</name>
</gene>
<evidence type="ECO:0008006" key="4">
    <source>
        <dbReference type="Google" id="ProtNLM"/>
    </source>
</evidence>
<name>A0ABR7TJP7_9BACT</name>
<proteinExistence type="predicted"/>
<keyword evidence="3" id="KW-1185">Reference proteome</keyword>
<dbReference type="RefSeq" id="WP_188087779.1">
    <property type="nucleotide sequence ID" value="NZ_JACVFC010000001.1"/>
</dbReference>
<keyword evidence="1" id="KW-0472">Membrane</keyword>
<keyword evidence="1" id="KW-0812">Transmembrane</keyword>
<protein>
    <recommendedName>
        <fullName evidence="4">DUF3106 domain-containing protein</fullName>
    </recommendedName>
</protein>